<feature type="non-terminal residue" evidence="2">
    <location>
        <position position="1"/>
    </location>
</feature>
<organism evidence="2 3">
    <name type="scientific">Polarella glacialis</name>
    <name type="common">Dinoflagellate</name>
    <dbReference type="NCBI Taxonomy" id="89957"/>
    <lineage>
        <taxon>Eukaryota</taxon>
        <taxon>Sar</taxon>
        <taxon>Alveolata</taxon>
        <taxon>Dinophyceae</taxon>
        <taxon>Suessiales</taxon>
        <taxon>Suessiaceae</taxon>
        <taxon>Polarella</taxon>
    </lineage>
</organism>
<protein>
    <submittedName>
        <fullName evidence="2">Uncharacterized protein</fullName>
    </submittedName>
</protein>
<evidence type="ECO:0000313" key="3">
    <source>
        <dbReference type="Proteomes" id="UP000626109"/>
    </source>
</evidence>
<proteinExistence type="predicted"/>
<feature type="non-terminal residue" evidence="2">
    <location>
        <position position="205"/>
    </location>
</feature>
<reference evidence="2" key="1">
    <citation type="submission" date="2021-02" db="EMBL/GenBank/DDBJ databases">
        <authorList>
            <person name="Dougan E. K."/>
            <person name="Rhodes N."/>
            <person name="Thang M."/>
            <person name="Chan C."/>
        </authorList>
    </citation>
    <scope>NUCLEOTIDE SEQUENCE</scope>
</reference>
<name>A0A813LVV1_POLGL</name>
<feature type="region of interest" description="Disordered" evidence="1">
    <location>
        <begin position="119"/>
        <end position="143"/>
    </location>
</feature>
<evidence type="ECO:0000313" key="2">
    <source>
        <dbReference type="EMBL" id="CAE8741259.1"/>
    </source>
</evidence>
<accession>A0A813LVV1</accession>
<dbReference type="AlphaFoldDB" id="A0A813LVV1"/>
<evidence type="ECO:0000256" key="1">
    <source>
        <dbReference type="SAM" id="MobiDB-lite"/>
    </source>
</evidence>
<dbReference type="EMBL" id="CAJNNW010037364">
    <property type="protein sequence ID" value="CAE8741259.1"/>
    <property type="molecule type" value="Genomic_DNA"/>
</dbReference>
<gene>
    <name evidence="2" type="ORF">PGLA2088_LOCUS50373</name>
</gene>
<sequence>ISSAKSGDRHAGPRCFGCWGRSARSDEANKKEAASLPERKTSASARAAELLRCPPDLGVLVATQELQRLTQSLSELGVSLAQSKDKLPGVARRRHAEEARLGAGQQSVRALREELAVVRSRSKEGSQPMTTDAPPPSQARSQQVFSVESSSLAVSLDERRRLNRCWREELQTLHHAFAALVGLGDHEMVGLADLRAQNDALAREE</sequence>
<dbReference type="Proteomes" id="UP000626109">
    <property type="component" value="Unassembled WGS sequence"/>
</dbReference>
<comment type="caution">
    <text evidence="2">The sequence shown here is derived from an EMBL/GenBank/DDBJ whole genome shotgun (WGS) entry which is preliminary data.</text>
</comment>